<sequence>MNILLVGINTKYIHTNLAVRILKRYAAPRCSSPIETAEYTINQYTDDILRDIYLKKPDMIGFSCYLWNITFVQILMDALKKVLSNCILFVGGPETSFDSADVLARTKADFVIRGEGEIPFTEAVLALEQGQTLENVRGITWRKPTGEIIENPDPAASIDMADVPFVYTKEELPAHQIVYYEATRGCPFSCQYCLSGHNSRVRFRPLTQVYEDLSFFLSENVPQVKFVDRTFNCNREYAMAIWTYLREHDNGVTNFHFEMAAELIDKEMIEWLSDVRPGLFQFEIGVQSTNPDTLKAVKRITLPDKLTPVITALKQPQNIHLHLDLIAGLPFEGYDRFKESFNYVYSLSPDQLQLGFLKLLKGSGLYQNREQYGLVCRSDAPYEILCTPWISFDELLRLKRIAEMVELYYNTLRYRQSLSALLSQFSTPFDCFEALADFYEANGYHLAPHTKLENYTILFRFYESIAPERAEWFSWLLRFDLYAHEKAKKLPPFMDEGKKAEYHSRIYAFFDDPQARAAYLPEYAEMDTRQIIRSAHIEVFPFNPFTHTPGDTAVLFNYRRLTFDKNASAVMISL</sequence>
<comment type="caution">
    <text evidence="8">The sequence shown here is derived from an EMBL/GenBank/DDBJ whole genome shotgun (WGS) entry which is preliminary data.</text>
</comment>
<dbReference type="AlphaFoldDB" id="A0A938X8I9"/>
<dbReference type="Pfam" id="PF04055">
    <property type="entry name" value="Radical_SAM"/>
    <property type="match status" value="1"/>
</dbReference>
<feature type="domain" description="B12-binding" evidence="6">
    <location>
        <begin position="1"/>
        <end position="134"/>
    </location>
</feature>
<keyword evidence="3" id="KW-0479">Metal-binding</keyword>
<dbReference type="GO" id="GO:0005829">
    <property type="term" value="C:cytosol"/>
    <property type="evidence" value="ECO:0007669"/>
    <property type="project" value="TreeGrafter"/>
</dbReference>
<protein>
    <submittedName>
        <fullName evidence="8">B12-binding domain-containing radical SAM protein</fullName>
    </submittedName>
</protein>
<dbReference type="InterPro" id="IPR006158">
    <property type="entry name" value="Cobalamin-bd"/>
</dbReference>
<dbReference type="PROSITE" id="PS51918">
    <property type="entry name" value="RADICAL_SAM"/>
    <property type="match status" value="1"/>
</dbReference>
<evidence type="ECO:0000313" key="9">
    <source>
        <dbReference type="Proteomes" id="UP000774750"/>
    </source>
</evidence>
<evidence type="ECO:0000256" key="4">
    <source>
        <dbReference type="ARBA" id="ARBA00023004"/>
    </source>
</evidence>
<dbReference type="InterPro" id="IPR058240">
    <property type="entry name" value="rSAM_sf"/>
</dbReference>
<dbReference type="Proteomes" id="UP000774750">
    <property type="component" value="Unassembled WGS sequence"/>
</dbReference>
<evidence type="ECO:0000259" key="7">
    <source>
        <dbReference type="PROSITE" id="PS51918"/>
    </source>
</evidence>
<keyword evidence="4" id="KW-0408">Iron</keyword>
<dbReference type="PANTHER" id="PTHR43409:SF16">
    <property type="entry name" value="SLR0320 PROTEIN"/>
    <property type="match status" value="1"/>
</dbReference>
<name>A0A938X8I9_9FIRM</name>
<gene>
    <name evidence="8" type="ORF">H6A12_12170</name>
</gene>
<evidence type="ECO:0000256" key="2">
    <source>
        <dbReference type="ARBA" id="ARBA00022691"/>
    </source>
</evidence>
<dbReference type="GO" id="GO:0046872">
    <property type="term" value="F:metal ion binding"/>
    <property type="evidence" value="ECO:0007669"/>
    <property type="project" value="UniProtKB-KW"/>
</dbReference>
<dbReference type="PROSITE" id="PS51332">
    <property type="entry name" value="B12_BINDING"/>
    <property type="match status" value="1"/>
</dbReference>
<evidence type="ECO:0000256" key="5">
    <source>
        <dbReference type="ARBA" id="ARBA00023014"/>
    </source>
</evidence>
<reference evidence="8" key="1">
    <citation type="submission" date="2020-08" db="EMBL/GenBank/DDBJ databases">
        <authorList>
            <person name="Cejkova D."/>
            <person name="Kubasova T."/>
            <person name="Jahodarova E."/>
            <person name="Rychlik I."/>
        </authorList>
    </citation>
    <scope>NUCLEOTIDE SEQUENCE</scope>
    <source>
        <strain evidence="8">An559</strain>
    </source>
</reference>
<organism evidence="8 9">
    <name type="scientific">Merdimmobilis hominis</name>
    <dbReference type="NCBI Taxonomy" id="2897707"/>
    <lineage>
        <taxon>Bacteria</taxon>
        <taxon>Bacillati</taxon>
        <taxon>Bacillota</taxon>
        <taxon>Clostridia</taxon>
        <taxon>Eubacteriales</taxon>
        <taxon>Oscillospiraceae</taxon>
        <taxon>Merdimmobilis</taxon>
    </lineage>
</organism>
<dbReference type="PANTHER" id="PTHR43409">
    <property type="entry name" value="ANAEROBIC MAGNESIUM-PROTOPORPHYRIN IX MONOMETHYL ESTER CYCLASE-RELATED"/>
    <property type="match status" value="1"/>
</dbReference>
<dbReference type="GO" id="GO:0031419">
    <property type="term" value="F:cobalamin binding"/>
    <property type="evidence" value="ECO:0007669"/>
    <property type="project" value="InterPro"/>
</dbReference>
<reference evidence="8" key="2">
    <citation type="journal article" date="2021" name="Sci. Rep.">
        <title>The distribution of antibiotic resistance genes in chicken gut microbiota commensals.</title>
        <authorList>
            <person name="Juricova H."/>
            <person name="Matiasovicova J."/>
            <person name="Kubasova T."/>
            <person name="Cejkova D."/>
            <person name="Rychlik I."/>
        </authorList>
    </citation>
    <scope>NUCLEOTIDE SEQUENCE</scope>
    <source>
        <strain evidence="8">An559</strain>
    </source>
</reference>
<keyword evidence="2" id="KW-0949">S-adenosyl-L-methionine</keyword>
<evidence type="ECO:0000256" key="3">
    <source>
        <dbReference type="ARBA" id="ARBA00022723"/>
    </source>
</evidence>
<dbReference type="SMART" id="SM00729">
    <property type="entry name" value="Elp3"/>
    <property type="match status" value="1"/>
</dbReference>
<dbReference type="CDD" id="cd02068">
    <property type="entry name" value="radical_SAM_B12_BD"/>
    <property type="match status" value="1"/>
</dbReference>
<accession>A0A938X8I9</accession>
<dbReference type="Gene3D" id="3.40.50.280">
    <property type="entry name" value="Cobalamin-binding domain"/>
    <property type="match status" value="1"/>
</dbReference>
<dbReference type="SUPFAM" id="SSF102114">
    <property type="entry name" value="Radical SAM enzymes"/>
    <property type="match status" value="1"/>
</dbReference>
<dbReference type="InterPro" id="IPR036724">
    <property type="entry name" value="Cobalamin-bd_sf"/>
</dbReference>
<keyword evidence="5" id="KW-0411">Iron-sulfur</keyword>
<dbReference type="RefSeq" id="WP_204448250.1">
    <property type="nucleotide sequence ID" value="NZ_JACJKY010000031.1"/>
</dbReference>
<dbReference type="SUPFAM" id="SSF52242">
    <property type="entry name" value="Cobalamin (vitamin B12)-binding domain"/>
    <property type="match status" value="1"/>
</dbReference>
<dbReference type="EMBL" id="JACJKY010000031">
    <property type="protein sequence ID" value="MBM6921893.1"/>
    <property type="molecule type" value="Genomic_DNA"/>
</dbReference>
<dbReference type="SFLD" id="SFLDS00029">
    <property type="entry name" value="Radical_SAM"/>
    <property type="match status" value="1"/>
</dbReference>
<dbReference type="SFLD" id="SFLDG01082">
    <property type="entry name" value="B12-binding_domain_containing"/>
    <property type="match status" value="1"/>
</dbReference>
<dbReference type="InterPro" id="IPR023404">
    <property type="entry name" value="rSAM_horseshoe"/>
</dbReference>
<dbReference type="Pfam" id="PF13311">
    <property type="entry name" value="DUF4080"/>
    <property type="match status" value="1"/>
</dbReference>
<dbReference type="GO" id="GO:0003824">
    <property type="term" value="F:catalytic activity"/>
    <property type="evidence" value="ECO:0007669"/>
    <property type="project" value="InterPro"/>
</dbReference>
<comment type="cofactor">
    <cofactor evidence="1">
        <name>[4Fe-4S] cluster</name>
        <dbReference type="ChEBI" id="CHEBI:49883"/>
    </cofactor>
</comment>
<proteinExistence type="predicted"/>
<dbReference type="InterPro" id="IPR025288">
    <property type="entry name" value="DUF4080"/>
</dbReference>
<dbReference type="InterPro" id="IPR007197">
    <property type="entry name" value="rSAM"/>
</dbReference>
<keyword evidence="9" id="KW-1185">Reference proteome</keyword>
<dbReference type="Pfam" id="PF02310">
    <property type="entry name" value="B12-binding"/>
    <property type="match status" value="1"/>
</dbReference>
<dbReference type="InterPro" id="IPR051198">
    <property type="entry name" value="BchE-like"/>
</dbReference>
<dbReference type="Gene3D" id="3.80.30.20">
    <property type="entry name" value="tm_1862 like domain"/>
    <property type="match status" value="1"/>
</dbReference>
<feature type="domain" description="Radical SAM core" evidence="7">
    <location>
        <begin position="172"/>
        <end position="395"/>
    </location>
</feature>
<evidence type="ECO:0000259" key="6">
    <source>
        <dbReference type="PROSITE" id="PS51332"/>
    </source>
</evidence>
<evidence type="ECO:0000313" key="8">
    <source>
        <dbReference type="EMBL" id="MBM6921893.1"/>
    </source>
</evidence>
<dbReference type="GO" id="GO:0051536">
    <property type="term" value="F:iron-sulfur cluster binding"/>
    <property type="evidence" value="ECO:0007669"/>
    <property type="project" value="UniProtKB-KW"/>
</dbReference>
<evidence type="ECO:0000256" key="1">
    <source>
        <dbReference type="ARBA" id="ARBA00001966"/>
    </source>
</evidence>
<dbReference type="InterPro" id="IPR006638">
    <property type="entry name" value="Elp3/MiaA/NifB-like_rSAM"/>
</dbReference>